<dbReference type="RefSeq" id="WP_161571068.1">
    <property type="nucleotide sequence ID" value="NZ_RDSM01000003.1"/>
</dbReference>
<dbReference type="EMBL" id="RDSM01000003">
    <property type="protein sequence ID" value="RXH55059.1"/>
    <property type="molecule type" value="Genomic_DNA"/>
</dbReference>
<dbReference type="Pfam" id="PF01177">
    <property type="entry name" value="Asp_Glu_race"/>
    <property type="match status" value="1"/>
</dbReference>
<evidence type="ECO:0000313" key="1">
    <source>
        <dbReference type="EMBL" id="RXH55059.1"/>
    </source>
</evidence>
<name>A0A4Q0SZV4_9BACT</name>
<dbReference type="Gene3D" id="3.40.50.1860">
    <property type="match status" value="2"/>
</dbReference>
<keyword evidence="2" id="KW-1185">Reference proteome</keyword>
<dbReference type="OrthoDB" id="9803739at2"/>
<organism evidence="1 2">
    <name type="scientific">Granulicella sibirica</name>
    <dbReference type="NCBI Taxonomy" id="2479048"/>
    <lineage>
        <taxon>Bacteria</taxon>
        <taxon>Pseudomonadati</taxon>
        <taxon>Acidobacteriota</taxon>
        <taxon>Terriglobia</taxon>
        <taxon>Terriglobales</taxon>
        <taxon>Acidobacteriaceae</taxon>
        <taxon>Granulicella</taxon>
    </lineage>
</organism>
<reference evidence="1 2" key="1">
    <citation type="submission" date="2018-11" db="EMBL/GenBank/DDBJ databases">
        <authorList>
            <person name="Mardanov A.V."/>
            <person name="Ravin N.V."/>
            <person name="Dedysh S.N."/>
        </authorList>
    </citation>
    <scope>NUCLEOTIDE SEQUENCE [LARGE SCALE GENOMIC DNA]</scope>
    <source>
        <strain evidence="1 2">AF10</strain>
    </source>
</reference>
<dbReference type="GO" id="GO:0047661">
    <property type="term" value="F:amino-acid racemase activity"/>
    <property type="evidence" value="ECO:0007669"/>
    <property type="project" value="InterPro"/>
</dbReference>
<dbReference type="Proteomes" id="UP000289437">
    <property type="component" value="Unassembled WGS sequence"/>
</dbReference>
<protein>
    <submittedName>
        <fullName evidence="1">Aspartate racemase</fullName>
    </submittedName>
</protein>
<gene>
    <name evidence="1" type="ORF">GRAN_4163</name>
</gene>
<dbReference type="AlphaFoldDB" id="A0A4Q0SZV4"/>
<comment type="caution">
    <text evidence="1">The sequence shown here is derived from an EMBL/GenBank/DDBJ whole genome shotgun (WGS) entry which is preliminary data.</text>
</comment>
<accession>A0A4Q0SZV4</accession>
<dbReference type="InterPro" id="IPR015942">
    <property type="entry name" value="Asp/Glu/hydantoin_racemase"/>
</dbReference>
<evidence type="ECO:0000313" key="2">
    <source>
        <dbReference type="Proteomes" id="UP000289437"/>
    </source>
</evidence>
<dbReference type="SUPFAM" id="SSF53681">
    <property type="entry name" value="Aspartate/glutamate racemase"/>
    <property type="match status" value="2"/>
</dbReference>
<dbReference type="InterPro" id="IPR001920">
    <property type="entry name" value="Asp/Glu_race"/>
</dbReference>
<reference evidence="2" key="2">
    <citation type="submission" date="2019-02" db="EMBL/GenBank/DDBJ databases">
        <title>Granulicella sibirica sp. nov., a psychrotolerant acidobacterium isolated from an organic soil layer in forested tundra, West Siberia.</title>
        <authorList>
            <person name="Oshkin I.Y."/>
            <person name="Kulichevskaya I.S."/>
            <person name="Rijpstra W.I.C."/>
            <person name="Sinninghe Damste J.S."/>
            <person name="Rakitin A.L."/>
            <person name="Ravin N.V."/>
            <person name="Dedysh S.N."/>
        </authorList>
    </citation>
    <scope>NUCLEOTIDE SEQUENCE [LARGE SCALE GENOMIC DNA]</scope>
    <source>
        <strain evidence="2">AF10</strain>
    </source>
</reference>
<proteinExistence type="predicted"/>
<sequence>MAAIGLVGGLGPAATVFYYRELLRMLKAAKLAPAIFIAHANVSYVLEAIAGDRLEEVAGYLGGLLASLEVAGAGITAITAVGPHIAAQYLSPSKARRIDLIETMLAAIEELGVRRIALLGPKKVVETALFGRLDRFEVVMPHASVIERLHELYFGIVRDEAAPASVVNELEEIALGLHDCGAEAVVLAGTELSLAFDPARERGFPVLDAGRLHIDAIVRALRVAEE</sequence>